<sequence length="388" mass="41925">MRILCGTDPITLWNRPDKTVEQAGSRCGTGGNKWCSSGVIEAVTRVSGAAIRDQAAWKERLTTVLGDDIIDVHGRAQRQIAEANLPVVVLVDGAFDAGSGVRMMRRAIRGEMTLTPLAEFDSDLLIDHRARRPRITFEDGTFKDYRAPRLGADIVTDELGNQAILVSGAEPVIAWERIVMAVTELLDSVGSNEVSIVHSMPLPVPHTRPIVVREHGDSGGLESGPFNLPASFSHLLEARLTEHGFNVTGMTVQVPHYIADSDYPAAAVAGLDAIAAHAGISVPSEQLRELGRAVDAQIEEQLQSTPEAASMLEGLEKRYDMETPLLRSSAALADDESELPDGEQIAAAAQKFLSNVSDTFAEDAEMWGQIEAKPQAEGDQADERDDEE</sequence>
<dbReference type="EMBL" id="QFWG01000003">
    <property type="protein sequence ID" value="PWI28075.1"/>
    <property type="molecule type" value="Genomic_DNA"/>
</dbReference>
<dbReference type="Gene3D" id="3.40.50.10900">
    <property type="entry name" value="PAC-like subunit"/>
    <property type="match status" value="1"/>
</dbReference>
<proteinExistence type="predicted"/>
<dbReference type="Pfam" id="PF09754">
    <property type="entry name" value="PAC2"/>
    <property type="match status" value="1"/>
</dbReference>
<gene>
    <name evidence="2" type="ORF">CAY35_03385</name>
</gene>
<organism evidence="2 3">
    <name type="scientific">Pseudoglutamicibacter cumminsii</name>
    <dbReference type="NCBI Taxonomy" id="156979"/>
    <lineage>
        <taxon>Bacteria</taxon>
        <taxon>Bacillati</taxon>
        <taxon>Actinomycetota</taxon>
        <taxon>Actinomycetes</taxon>
        <taxon>Micrococcales</taxon>
        <taxon>Micrococcaceae</taxon>
        <taxon>Pseudoglutamicibacter</taxon>
    </lineage>
</organism>
<name>A0ABX5L9Y8_9MICC</name>
<dbReference type="Proteomes" id="UP000245514">
    <property type="component" value="Unassembled WGS sequence"/>
</dbReference>
<comment type="caution">
    <text evidence="2">The sequence shown here is derived from an EMBL/GenBank/DDBJ whole genome shotgun (WGS) entry which is preliminary data.</text>
</comment>
<evidence type="ECO:0008006" key="4">
    <source>
        <dbReference type="Google" id="ProtNLM"/>
    </source>
</evidence>
<feature type="compositionally biased region" description="Acidic residues" evidence="1">
    <location>
        <begin position="379"/>
        <end position="388"/>
    </location>
</feature>
<keyword evidence="3" id="KW-1185">Reference proteome</keyword>
<evidence type="ECO:0000313" key="2">
    <source>
        <dbReference type="EMBL" id="PWI28075.1"/>
    </source>
</evidence>
<feature type="region of interest" description="Disordered" evidence="1">
    <location>
        <begin position="364"/>
        <end position="388"/>
    </location>
</feature>
<dbReference type="SUPFAM" id="SSF159659">
    <property type="entry name" value="Cgl1923-like"/>
    <property type="match status" value="1"/>
</dbReference>
<dbReference type="InterPro" id="IPR019151">
    <property type="entry name" value="Proteasome_assmbl_chaperone_2"/>
</dbReference>
<protein>
    <recommendedName>
        <fullName evidence="4">PAC2 family protein</fullName>
    </recommendedName>
</protein>
<reference evidence="2 3" key="1">
    <citation type="submission" date="2018-05" db="EMBL/GenBank/DDBJ databases">
        <title>Draft Genome Sequence of Arthrobacter cumminsii IME1328, Isolated from a Patient Who Suffered from Foot Ulcers in China.</title>
        <authorList>
            <person name="Li M."/>
            <person name="Jiang Z."/>
            <person name="Sun Q."/>
            <person name="Tong Y."/>
        </authorList>
    </citation>
    <scope>NUCLEOTIDE SEQUENCE [LARGE SCALE GENOMIC DNA]</scope>
    <source>
        <strain evidence="2 3">IME1328</strain>
    </source>
</reference>
<dbReference type="InterPro" id="IPR038389">
    <property type="entry name" value="PSMG2_sf"/>
</dbReference>
<dbReference type="Gene3D" id="1.10.287.100">
    <property type="match status" value="1"/>
</dbReference>
<evidence type="ECO:0000256" key="1">
    <source>
        <dbReference type="SAM" id="MobiDB-lite"/>
    </source>
</evidence>
<evidence type="ECO:0000313" key="3">
    <source>
        <dbReference type="Proteomes" id="UP000245514"/>
    </source>
</evidence>
<accession>A0ABX5L9Y8</accession>